<evidence type="ECO:0000256" key="3">
    <source>
        <dbReference type="ARBA" id="ARBA00022989"/>
    </source>
</evidence>
<keyword evidence="2" id="KW-0812">Transmembrane</keyword>
<dbReference type="InterPro" id="IPR050739">
    <property type="entry name" value="MFP"/>
</dbReference>
<dbReference type="Pfam" id="PF26002">
    <property type="entry name" value="Beta-barrel_AprE"/>
    <property type="match status" value="1"/>
</dbReference>
<name>A0ABY9E797_9GAMM</name>
<dbReference type="Gene3D" id="2.40.30.170">
    <property type="match status" value="1"/>
</dbReference>
<dbReference type="Proteomes" id="UP001321520">
    <property type="component" value="Chromosome"/>
</dbReference>
<accession>A0ABY9E797</accession>
<keyword evidence="4" id="KW-0472">Membrane</keyword>
<evidence type="ECO:0000256" key="2">
    <source>
        <dbReference type="ARBA" id="ARBA00022692"/>
    </source>
</evidence>
<organism evidence="6 7">
    <name type="scientific">Microbulbifer spongiae</name>
    <dbReference type="NCBI Taxonomy" id="2944933"/>
    <lineage>
        <taxon>Bacteria</taxon>
        <taxon>Pseudomonadati</taxon>
        <taxon>Pseudomonadota</taxon>
        <taxon>Gammaproteobacteria</taxon>
        <taxon>Cellvibrionales</taxon>
        <taxon>Microbulbiferaceae</taxon>
        <taxon>Microbulbifer</taxon>
    </lineage>
</organism>
<dbReference type="InterPro" id="IPR058982">
    <property type="entry name" value="Beta-barrel_AprE"/>
</dbReference>
<dbReference type="PRINTS" id="PR01490">
    <property type="entry name" value="RTXTOXIND"/>
</dbReference>
<evidence type="ECO:0000256" key="4">
    <source>
        <dbReference type="ARBA" id="ARBA00023136"/>
    </source>
</evidence>
<evidence type="ECO:0000259" key="5">
    <source>
        <dbReference type="Pfam" id="PF26002"/>
    </source>
</evidence>
<protein>
    <submittedName>
        <fullName evidence="6">HlyD family efflux transporter periplasmic adaptor subunit</fullName>
    </submittedName>
</protein>
<dbReference type="EMBL" id="CP098023">
    <property type="protein sequence ID" value="WKD48898.1"/>
    <property type="molecule type" value="Genomic_DNA"/>
</dbReference>
<keyword evidence="3" id="KW-1133">Transmembrane helix</keyword>
<feature type="domain" description="AprE-like beta-barrel" evidence="5">
    <location>
        <begin position="11"/>
        <end position="100"/>
    </location>
</feature>
<dbReference type="PANTHER" id="PTHR30386:SF26">
    <property type="entry name" value="TRANSPORT PROTEIN COMB"/>
    <property type="match status" value="1"/>
</dbReference>
<reference evidence="6 7" key="1">
    <citation type="submission" date="2022-05" db="EMBL/GenBank/DDBJ databases">
        <title>Microbulbifer sp. nov., isolated from sponge.</title>
        <authorList>
            <person name="Gao L."/>
        </authorList>
    </citation>
    <scope>NUCLEOTIDE SEQUENCE [LARGE SCALE GENOMIC DNA]</scope>
    <source>
        <strain evidence="6 7">MI-G</strain>
    </source>
</reference>
<dbReference type="PANTHER" id="PTHR30386">
    <property type="entry name" value="MEMBRANE FUSION SUBUNIT OF EMRAB-TOLC MULTIDRUG EFFLUX PUMP"/>
    <property type="match status" value="1"/>
</dbReference>
<dbReference type="RefSeq" id="WP_301414684.1">
    <property type="nucleotide sequence ID" value="NZ_CP098023.1"/>
</dbReference>
<keyword evidence="7" id="KW-1185">Reference proteome</keyword>
<proteinExistence type="predicted"/>
<evidence type="ECO:0000313" key="6">
    <source>
        <dbReference type="EMBL" id="WKD48898.1"/>
    </source>
</evidence>
<gene>
    <name evidence="6" type="ORF">M8T91_13475</name>
</gene>
<comment type="subcellular location">
    <subcellularLocation>
        <location evidence="1">Membrane</location>
        <topology evidence="1">Single-pass membrane protein</topology>
    </subcellularLocation>
</comment>
<evidence type="ECO:0000313" key="7">
    <source>
        <dbReference type="Proteomes" id="UP001321520"/>
    </source>
</evidence>
<sequence>MQIVPAGSRLQVQAWVLNKDIGFVKEGHPVTIKVSINNFTKYDTFSGVVTNLSKDAVMNEGQGYRYLCDIELDTQMLKQSSQGALPLRAGMYVVAEVKTGKRNIYEYFTKPVRESLASSFTER</sequence>
<evidence type="ECO:0000256" key="1">
    <source>
        <dbReference type="ARBA" id="ARBA00004167"/>
    </source>
</evidence>